<dbReference type="AlphaFoldDB" id="A0A1V6CEC2"/>
<feature type="chain" id="PRO_5012641454" description="Fibronectin type-III domain-containing protein" evidence="1">
    <location>
        <begin position="28"/>
        <end position="618"/>
    </location>
</feature>
<dbReference type="SUPFAM" id="SSF49265">
    <property type="entry name" value="Fibronectin type III"/>
    <property type="match status" value="1"/>
</dbReference>
<dbReference type="InterPro" id="IPR049886">
    <property type="entry name" value="CFI_box_CTERM_dom"/>
</dbReference>
<feature type="signal peptide" evidence="1">
    <location>
        <begin position="1"/>
        <end position="27"/>
    </location>
</feature>
<dbReference type="Proteomes" id="UP000485562">
    <property type="component" value="Unassembled WGS sequence"/>
</dbReference>
<protein>
    <recommendedName>
        <fullName evidence="3">Fibronectin type-III domain-containing protein</fullName>
    </recommendedName>
</protein>
<name>A0A1V6CEC2_UNCT6</name>
<accession>A0A1V6CEC2</accession>
<reference evidence="2" key="1">
    <citation type="submission" date="2017-02" db="EMBL/GenBank/DDBJ databases">
        <title>Delving into the versatile metabolic prowess of the omnipresent phylum Bacteroidetes.</title>
        <authorList>
            <person name="Nobu M.K."/>
            <person name="Mei R."/>
            <person name="Narihiro T."/>
            <person name="Kuroda K."/>
            <person name="Liu W.-T."/>
        </authorList>
    </citation>
    <scope>NUCLEOTIDE SEQUENCE</scope>
    <source>
        <strain evidence="2">ADurb.Bin131</strain>
    </source>
</reference>
<dbReference type="Gene3D" id="2.60.40.10">
    <property type="entry name" value="Immunoglobulins"/>
    <property type="match status" value="1"/>
</dbReference>
<evidence type="ECO:0008006" key="3">
    <source>
        <dbReference type="Google" id="ProtNLM"/>
    </source>
</evidence>
<evidence type="ECO:0000256" key="1">
    <source>
        <dbReference type="SAM" id="SignalP"/>
    </source>
</evidence>
<dbReference type="InterPro" id="IPR013783">
    <property type="entry name" value="Ig-like_fold"/>
</dbReference>
<evidence type="ECO:0000313" key="2">
    <source>
        <dbReference type="EMBL" id="OQB75252.1"/>
    </source>
</evidence>
<proteinExistence type="predicted"/>
<gene>
    <name evidence="2" type="ORF">BWX89_00075</name>
</gene>
<dbReference type="InterPro" id="IPR036116">
    <property type="entry name" value="FN3_sf"/>
</dbReference>
<comment type="caution">
    <text evidence="2">The sequence shown here is derived from an EMBL/GenBank/DDBJ whole genome shotgun (WGS) entry which is preliminary data.</text>
</comment>
<organism evidence="2">
    <name type="scientific">candidate division TA06 bacterium ADurb.Bin131</name>
    <dbReference type="NCBI Taxonomy" id="1852827"/>
    <lineage>
        <taxon>Bacteria</taxon>
        <taxon>Bacteria division TA06</taxon>
    </lineage>
</organism>
<dbReference type="NCBIfam" id="NF041770">
    <property type="entry name" value="CFI_box_CTERM"/>
    <property type="match status" value="1"/>
</dbReference>
<keyword evidence="1" id="KW-0732">Signal</keyword>
<sequence length="618" mass="68001">MLRILSCRKTKAILFVMAAIFCLNLNATTTITAIRSFSSSTYIPGQSIDVTLSIGINGDPLPSAVIINETIPESWQITSFNIPFDKFTAPSTYTWLEFNATGVPSSIVIKYTVFIPKDASGIQNFTGTVEYMDDEEMKTLVIGGSTSIQPPMSNFGVSPDTLHFGTIDTTGNIVLSNLGGTAYSWTTSVITYNGITGWIKVPGSGVLGPGENTTITVQITRSLLTTGSHTGAIIFSTNTNPPITQTVKVSAIVGNPSPIIEFMACSLLGFDNDGRILLIWKNPTNFTGTIIFRKSNMLGWDDIPVNGTSYAVASRLPGGAECIFKDSTNADTSFIDSGLDLNTEYFYRIFSFDDSSAPSYYPVYSEMYLDSFSKSSAVKDIWPHAGEDMFNQWHDFIGTDTNLQNLGAYYTSTGVSEPDPHVYVGYVSSNYIPTPLSRVVGFKNTYLLNSNFVLNPEDSAEIRIPVHLDDLTNVDTVSFSNLHVYHWPGPNNKWEDITKQVIERNLEQRYITVKIEGSLLKGNDYFSVGTPFPVIHSGSGGCFIATAAYGTPFAKEVDVLRKFRDEKLLKNRAGTAFVRFYYRHSPPVADFIKNKPGLRAFVRGMLRPVVWICGRIVG</sequence>
<dbReference type="EMBL" id="MWDQ01000019">
    <property type="protein sequence ID" value="OQB75252.1"/>
    <property type="molecule type" value="Genomic_DNA"/>
</dbReference>